<dbReference type="Gene3D" id="1.10.10.10">
    <property type="entry name" value="Winged helix-like DNA-binding domain superfamily/Winged helix DNA-binding domain"/>
    <property type="match status" value="1"/>
</dbReference>
<dbReference type="InterPro" id="IPR036388">
    <property type="entry name" value="WH-like_DNA-bd_sf"/>
</dbReference>
<dbReference type="EMBL" id="BAABLD010000008">
    <property type="protein sequence ID" value="GAA5166254.1"/>
    <property type="molecule type" value="Genomic_DNA"/>
</dbReference>
<organism evidence="2 3">
    <name type="scientific">Viridibacterium curvum</name>
    <dbReference type="NCBI Taxonomy" id="1101404"/>
    <lineage>
        <taxon>Bacteria</taxon>
        <taxon>Pseudomonadati</taxon>
        <taxon>Pseudomonadota</taxon>
        <taxon>Betaproteobacteria</taxon>
        <taxon>Rhodocyclales</taxon>
        <taxon>Rhodocyclaceae</taxon>
        <taxon>Viridibacterium</taxon>
    </lineage>
</organism>
<dbReference type="RefSeq" id="WP_345533112.1">
    <property type="nucleotide sequence ID" value="NZ_BAABLD010000008.1"/>
</dbReference>
<evidence type="ECO:0000313" key="2">
    <source>
        <dbReference type="EMBL" id="GAA5166254.1"/>
    </source>
</evidence>
<reference evidence="3" key="1">
    <citation type="journal article" date="2019" name="Int. J. Syst. Evol. Microbiol.">
        <title>The Global Catalogue of Microorganisms (GCM) 10K type strain sequencing project: providing services to taxonomists for standard genome sequencing and annotation.</title>
        <authorList>
            <consortium name="The Broad Institute Genomics Platform"/>
            <consortium name="The Broad Institute Genome Sequencing Center for Infectious Disease"/>
            <person name="Wu L."/>
            <person name="Ma J."/>
        </authorList>
    </citation>
    <scope>NUCLEOTIDE SEQUENCE [LARGE SCALE GENOMIC DNA]</scope>
    <source>
        <strain evidence="3">JCM 18715</strain>
    </source>
</reference>
<dbReference type="Pfam" id="PF18765">
    <property type="entry name" value="Polbeta"/>
    <property type="match status" value="1"/>
</dbReference>
<keyword evidence="3" id="KW-1185">Reference proteome</keyword>
<proteinExistence type="predicted"/>
<protein>
    <recommendedName>
        <fullName evidence="1">Polymerase beta nucleotidyltransferase domain-containing protein</fullName>
    </recommendedName>
</protein>
<dbReference type="InterPro" id="IPR043519">
    <property type="entry name" value="NT_sf"/>
</dbReference>
<dbReference type="InterPro" id="IPR011991">
    <property type="entry name" value="ArsR-like_HTH"/>
</dbReference>
<gene>
    <name evidence="2" type="ORF">GCM10025770_23080</name>
</gene>
<dbReference type="InterPro" id="IPR041633">
    <property type="entry name" value="Polbeta"/>
</dbReference>
<evidence type="ECO:0000313" key="3">
    <source>
        <dbReference type="Proteomes" id="UP001500547"/>
    </source>
</evidence>
<dbReference type="CDD" id="cd00090">
    <property type="entry name" value="HTH_ARSR"/>
    <property type="match status" value="1"/>
</dbReference>
<dbReference type="InterPro" id="IPR036390">
    <property type="entry name" value="WH_DNA-bd_sf"/>
</dbReference>
<dbReference type="SUPFAM" id="SSF46785">
    <property type="entry name" value="Winged helix' DNA-binding domain"/>
    <property type="match status" value="1"/>
</dbReference>
<accession>A0ABP9QRQ3</accession>
<dbReference type="Gene3D" id="3.30.460.10">
    <property type="entry name" value="Beta Polymerase, domain 2"/>
    <property type="match status" value="1"/>
</dbReference>
<comment type="caution">
    <text evidence="2">The sequence shown here is derived from an EMBL/GenBank/DDBJ whole genome shotgun (WGS) entry which is preliminary data.</text>
</comment>
<evidence type="ECO:0000259" key="1">
    <source>
        <dbReference type="Pfam" id="PF18765"/>
    </source>
</evidence>
<name>A0ABP9QRQ3_9RHOO</name>
<dbReference type="SUPFAM" id="SSF81301">
    <property type="entry name" value="Nucleotidyltransferase"/>
    <property type="match status" value="1"/>
</dbReference>
<sequence length="192" mass="21050">MDSVASVLFGKTRQAVFAQLFSFPEEKVYLRELERRTGISSGSLQAELNQLVAADLVRRQQDGNRVLYAANTQSPVFEELRGLILKTTGLPEQIRAALSPLQADIKLAFIYGSMAKGNASAGSDVDLLVVGKLALQDLITALQPVEQRIAREINTRLFDEAEFAQRKQDGERFITGVLSGKLITLIGDLNDA</sequence>
<feature type="domain" description="Polymerase beta nucleotidyltransferase" evidence="1">
    <location>
        <begin position="102"/>
        <end position="167"/>
    </location>
</feature>
<dbReference type="CDD" id="cd05403">
    <property type="entry name" value="NT_KNTase_like"/>
    <property type="match status" value="1"/>
</dbReference>
<dbReference type="Proteomes" id="UP001500547">
    <property type="component" value="Unassembled WGS sequence"/>
</dbReference>